<dbReference type="InterPro" id="IPR000626">
    <property type="entry name" value="Ubiquitin-like_dom"/>
</dbReference>
<feature type="domain" description="Ubiquitin-like" evidence="1">
    <location>
        <begin position="13"/>
        <end position="85"/>
    </location>
</feature>
<dbReference type="InterPro" id="IPR022617">
    <property type="entry name" value="Rad60/SUMO-like_dom"/>
</dbReference>
<dbReference type="Proteomes" id="UP000054988">
    <property type="component" value="Unassembled WGS sequence"/>
</dbReference>
<dbReference type="PROSITE" id="PS50053">
    <property type="entry name" value="UBIQUITIN_2"/>
    <property type="match status" value="1"/>
</dbReference>
<evidence type="ECO:0000313" key="2">
    <source>
        <dbReference type="EMBL" id="KTB32553.1"/>
    </source>
</evidence>
<protein>
    <recommendedName>
        <fullName evidence="1">Ubiquitin-like domain-containing protein</fullName>
    </recommendedName>
</protein>
<dbReference type="SUPFAM" id="SSF54236">
    <property type="entry name" value="Ubiquitin-like"/>
    <property type="match status" value="1"/>
</dbReference>
<evidence type="ECO:0000313" key="3">
    <source>
        <dbReference type="Proteomes" id="UP000054988"/>
    </source>
</evidence>
<dbReference type="PANTHER" id="PTHR10562">
    <property type="entry name" value="SMALL UBIQUITIN-RELATED MODIFIER"/>
    <property type="match status" value="1"/>
</dbReference>
<name>A0A0W0F8A4_MONRR</name>
<dbReference type="InterPro" id="IPR029071">
    <property type="entry name" value="Ubiquitin-like_domsf"/>
</dbReference>
<dbReference type="CDD" id="cd01763">
    <property type="entry name" value="Ubl_SUMO_like"/>
    <property type="match status" value="1"/>
</dbReference>
<proteinExistence type="predicted"/>
<dbReference type="EMBL" id="LATX01002213">
    <property type="protein sequence ID" value="KTB32553.1"/>
    <property type="molecule type" value="Genomic_DNA"/>
</dbReference>
<sequence length="88" mass="9964">MSAEPDEKPKLTLTITLNDVSIQVKVKPTTNLKRVFDAATKSFQKDPGTLRFTYDGERVHEYETPAQREMEDGDEIQAFLWQEGGGAF</sequence>
<evidence type="ECO:0000259" key="1">
    <source>
        <dbReference type="PROSITE" id="PS50053"/>
    </source>
</evidence>
<dbReference type="AlphaFoldDB" id="A0A0W0F8A4"/>
<organism evidence="2 3">
    <name type="scientific">Moniliophthora roreri</name>
    <name type="common">Frosty pod rot fungus</name>
    <name type="synonym">Monilia roreri</name>
    <dbReference type="NCBI Taxonomy" id="221103"/>
    <lineage>
        <taxon>Eukaryota</taxon>
        <taxon>Fungi</taxon>
        <taxon>Dikarya</taxon>
        <taxon>Basidiomycota</taxon>
        <taxon>Agaricomycotina</taxon>
        <taxon>Agaricomycetes</taxon>
        <taxon>Agaricomycetidae</taxon>
        <taxon>Agaricales</taxon>
        <taxon>Marasmiineae</taxon>
        <taxon>Marasmiaceae</taxon>
        <taxon>Moniliophthora</taxon>
    </lineage>
</organism>
<accession>A0A0W0F8A4</accession>
<dbReference type="Pfam" id="PF11976">
    <property type="entry name" value="Rad60-SLD"/>
    <property type="match status" value="1"/>
</dbReference>
<comment type="caution">
    <text evidence="2">The sequence shown here is derived from an EMBL/GenBank/DDBJ whole genome shotgun (WGS) entry which is preliminary data.</text>
</comment>
<dbReference type="Gene3D" id="3.10.20.90">
    <property type="entry name" value="Phosphatidylinositol 3-kinase Catalytic Subunit, Chain A, domain 1"/>
    <property type="match status" value="1"/>
</dbReference>
<reference evidence="2 3" key="1">
    <citation type="submission" date="2015-12" db="EMBL/GenBank/DDBJ databases">
        <title>Draft genome sequence of Moniliophthora roreri, the causal agent of frosty pod rot of cacao.</title>
        <authorList>
            <person name="Aime M.C."/>
            <person name="Diaz-Valderrama J.R."/>
            <person name="Kijpornyongpan T."/>
            <person name="Phillips-Mora W."/>
        </authorList>
    </citation>
    <scope>NUCLEOTIDE SEQUENCE [LARGE SCALE GENOMIC DNA]</scope>
    <source>
        <strain evidence="2 3">MCA 2952</strain>
    </source>
</reference>
<gene>
    <name evidence="2" type="ORF">WG66_14867</name>
</gene>